<keyword evidence="3" id="KW-0963">Cytoplasm</keyword>
<comment type="caution">
    <text evidence="5">The sequence shown here is derived from an EMBL/GenBank/DDBJ whole genome shotgun (WGS) entry which is preliminary data.</text>
</comment>
<dbReference type="AlphaFoldDB" id="A0A917RUS8"/>
<name>A0A917RUS8_9NOCA</name>
<comment type="subcellular location">
    <subcellularLocation>
        <location evidence="1">Cytoplasm</location>
    </subcellularLocation>
</comment>
<evidence type="ECO:0000256" key="4">
    <source>
        <dbReference type="ARBA" id="ARBA00023186"/>
    </source>
</evidence>
<evidence type="ECO:0000256" key="2">
    <source>
        <dbReference type="ARBA" id="ARBA00006411"/>
    </source>
</evidence>
<evidence type="ECO:0000256" key="1">
    <source>
        <dbReference type="ARBA" id="ARBA00004496"/>
    </source>
</evidence>
<protein>
    <recommendedName>
        <fullName evidence="7">ESX secretion-associated protein EspG</fullName>
    </recommendedName>
</protein>
<evidence type="ECO:0008006" key="7">
    <source>
        <dbReference type="Google" id="ProtNLM"/>
    </source>
</evidence>
<dbReference type="Proteomes" id="UP000638263">
    <property type="component" value="Unassembled WGS sequence"/>
</dbReference>
<comment type="similarity">
    <text evidence="2">Belongs to the EspG family.</text>
</comment>
<organism evidence="5 6">
    <name type="scientific">Nocardia jinanensis</name>
    <dbReference type="NCBI Taxonomy" id="382504"/>
    <lineage>
        <taxon>Bacteria</taxon>
        <taxon>Bacillati</taxon>
        <taxon>Actinomycetota</taxon>
        <taxon>Actinomycetes</taxon>
        <taxon>Mycobacteriales</taxon>
        <taxon>Nocardiaceae</taxon>
        <taxon>Nocardia</taxon>
    </lineage>
</organism>
<proteinExistence type="inferred from homology"/>
<evidence type="ECO:0000256" key="3">
    <source>
        <dbReference type="ARBA" id="ARBA00022490"/>
    </source>
</evidence>
<dbReference type="EMBL" id="BMMH01000018">
    <property type="protein sequence ID" value="GGL36232.1"/>
    <property type="molecule type" value="Genomic_DNA"/>
</dbReference>
<dbReference type="InterPro" id="IPR025734">
    <property type="entry name" value="EspG"/>
</dbReference>
<sequence>MSESWALTDLEFKVLCDEYRQGEVPDPFTFTSRTRMADDYAFEVSETRRAMRTRFGGELGGFGGALAKPDIVVTLQAWDDQDFDNPKARTRAYAIRQRARGFVVTQRPGETMDHSGGFDIVGCDPRALADTVLGLVPFARAGRLPDMPIPDPAVVTDRGHGPGLSFISDNDDDYSSAYTATFLNTPATGTGYVQVTQGRSKFGPRGIVEMGLLWRDLPDDGRYVIPLGQPEPSATAMGTKRMIEWVDEQVAVVVARLDRNMETEE</sequence>
<gene>
    <name evidence="5" type="ORF">GCM10011588_58830</name>
</gene>
<dbReference type="RefSeq" id="WP_058854900.1">
    <property type="nucleotide sequence ID" value="NZ_BMMH01000018.1"/>
</dbReference>
<evidence type="ECO:0000313" key="6">
    <source>
        <dbReference type="Proteomes" id="UP000638263"/>
    </source>
</evidence>
<dbReference type="Pfam" id="PF14011">
    <property type="entry name" value="ESX-1_EspG"/>
    <property type="match status" value="1"/>
</dbReference>
<reference evidence="5" key="1">
    <citation type="journal article" date="2014" name="Int. J. Syst. Evol. Microbiol.">
        <title>Complete genome sequence of Corynebacterium casei LMG S-19264T (=DSM 44701T), isolated from a smear-ripened cheese.</title>
        <authorList>
            <consortium name="US DOE Joint Genome Institute (JGI-PGF)"/>
            <person name="Walter F."/>
            <person name="Albersmeier A."/>
            <person name="Kalinowski J."/>
            <person name="Ruckert C."/>
        </authorList>
    </citation>
    <scope>NUCLEOTIDE SEQUENCE</scope>
    <source>
        <strain evidence="5">CGMCC 4.3508</strain>
    </source>
</reference>
<keyword evidence="4" id="KW-0143">Chaperone</keyword>
<keyword evidence="6" id="KW-1185">Reference proteome</keyword>
<reference evidence="5" key="2">
    <citation type="submission" date="2020-09" db="EMBL/GenBank/DDBJ databases">
        <authorList>
            <person name="Sun Q."/>
            <person name="Zhou Y."/>
        </authorList>
    </citation>
    <scope>NUCLEOTIDE SEQUENCE</scope>
    <source>
        <strain evidence="5">CGMCC 4.3508</strain>
    </source>
</reference>
<evidence type="ECO:0000313" key="5">
    <source>
        <dbReference type="EMBL" id="GGL36232.1"/>
    </source>
</evidence>
<accession>A0A917RUS8</accession>